<dbReference type="OrthoDB" id="8555652at2"/>
<dbReference type="SUPFAM" id="SSF46785">
    <property type="entry name" value="Winged helix' DNA-binding domain"/>
    <property type="match status" value="1"/>
</dbReference>
<dbReference type="PROSITE" id="PS52050">
    <property type="entry name" value="WYL"/>
    <property type="match status" value="1"/>
</dbReference>
<dbReference type="GO" id="GO:0003700">
    <property type="term" value="F:DNA-binding transcription factor activity"/>
    <property type="evidence" value="ECO:0007669"/>
    <property type="project" value="InterPro"/>
</dbReference>
<keyword evidence="5" id="KW-1185">Reference proteome</keyword>
<dbReference type="AlphaFoldDB" id="A0A4Y4D1F1"/>
<dbReference type="PROSITE" id="PS51000">
    <property type="entry name" value="HTH_DEOR_2"/>
    <property type="match status" value="1"/>
</dbReference>
<dbReference type="Gene3D" id="1.10.10.10">
    <property type="entry name" value="Winged helix-like DNA-binding domain superfamily/Winged helix DNA-binding domain"/>
    <property type="match status" value="1"/>
</dbReference>
<sequence length="326" mass="37327">MDRSERFYLIRQRLGQQRSVSTRQLLDELEVSPATLKRDIQYLRDRFQVPIEWNAELGGYTLDRPGAETAQSELPGMWFSDKEIHALLTMQHLLANLDPGGLLAPHVEPLVRRLDKLLGAADDAAEEVRRRVLIVGIGKRGIKLAHFEKVGSALLRRKRLSIRYFARGRGEESQRQISPQRLVHYRENWYLDAWCHLRGGLRNFAVDSIRDVELIDTPARDVPQATLDAVLGPGYGIFAGDRLEWATLRFSPERSRWVAAEFWHPAQKSRVEADGRYVLEVPYADHRELLMDILKHGAHCEVLAPESLRSLLLAELASMHKKYAGE</sequence>
<dbReference type="Proteomes" id="UP000318422">
    <property type="component" value="Unassembled WGS sequence"/>
</dbReference>
<reference evidence="4 5" key="1">
    <citation type="submission" date="2019-06" db="EMBL/GenBank/DDBJ databases">
        <title>Whole genome shotgun sequence of Zoogloea ramigera NBRC 15342.</title>
        <authorList>
            <person name="Hosoyama A."/>
            <person name="Uohara A."/>
            <person name="Ohji S."/>
            <person name="Ichikawa N."/>
        </authorList>
    </citation>
    <scope>NUCLEOTIDE SEQUENCE [LARGE SCALE GENOMIC DNA]</scope>
    <source>
        <strain evidence="4 5">NBRC 15342</strain>
    </source>
</reference>
<evidence type="ECO:0000313" key="5">
    <source>
        <dbReference type="Proteomes" id="UP000318422"/>
    </source>
</evidence>
<organism evidence="4 5">
    <name type="scientific">Zoogloea ramigera</name>
    <dbReference type="NCBI Taxonomy" id="350"/>
    <lineage>
        <taxon>Bacteria</taxon>
        <taxon>Pseudomonadati</taxon>
        <taxon>Pseudomonadota</taxon>
        <taxon>Betaproteobacteria</taxon>
        <taxon>Rhodocyclales</taxon>
        <taxon>Zoogloeaceae</taxon>
        <taxon>Zoogloea</taxon>
    </lineage>
</organism>
<keyword evidence="4" id="KW-0238">DNA-binding</keyword>
<dbReference type="PANTHER" id="PTHR34580:SF3">
    <property type="entry name" value="PROTEIN PAFB"/>
    <property type="match status" value="1"/>
</dbReference>
<proteinExistence type="predicted"/>
<dbReference type="Pfam" id="PF25583">
    <property type="entry name" value="WCX"/>
    <property type="match status" value="1"/>
</dbReference>
<dbReference type="RefSeq" id="WP_141354705.1">
    <property type="nucleotide sequence ID" value="NZ_BJNV01000085.1"/>
</dbReference>
<dbReference type="GO" id="GO:0003677">
    <property type="term" value="F:DNA binding"/>
    <property type="evidence" value="ECO:0007669"/>
    <property type="project" value="UniProtKB-KW"/>
</dbReference>
<dbReference type="InterPro" id="IPR001034">
    <property type="entry name" value="DeoR_HTH"/>
</dbReference>
<evidence type="ECO:0000256" key="1">
    <source>
        <dbReference type="ARBA" id="ARBA00023015"/>
    </source>
</evidence>
<evidence type="ECO:0000259" key="3">
    <source>
        <dbReference type="PROSITE" id="PS51000"/>
    </source>
</evidence>
<accession>A0A4Y4D1F1</accession>
<protein>
    <submittedName>
        <fullName evidence="4">DNA-binding transcriptional regulator</fullName>
    </submittedName>
</protein>
<dbReference type="InterPro" id="IPR036388">
    <property type="entry name" value="WH-like_DNA-bd_sf"/>
</dbReference>
<evidence type="ECO:0000256" key="2">
    <source>
        <dbReference type="ARBA" id="ARBA00023163"/>
    </source>
</evidence>
<dbReference type="InterPro" id="IPR036390">
    <property type="entry name" value="WH_DNA-bd_sf"/>
</dbReference>
<feature type="domain" description="HTH deoR-type" evidence="3">
    <location>
        <begin position="3"/>
        <end position="69"/>
    </location>
</feature>
<keyword evidence="1" id="KW-0805">Transcription regulation</keyword>
<dbReference type="EMBL" id="BJNV01000085">
    <property type="protein sequence ID" value="GEC97413.1"/>
    <property type="molecule type" value="Genomic_DNA"/>
</dbReference>
<dbReference type="PANTHER" id="PTHR34580">
    <property type="match status" value="1"/>
</dbReference>
<dbReference type="InterPro" id="IPR051534">
    <property type="entry name" value="CBASS_pafABC_assoc_protein"/>
</dbReference>
<dbReference type="InterPro" id="IPR026881">
    <property type="entry name" value="WYL_dom"/>
</dbReference>
<gene>
    <name evidence="4" type="ORF">ZRA01_34860</name>
</gene>
<dbReference type="Pfam" id="PF13280">
    <property type="entry name" value="WYL"/>
    <property type="match status" value="1"/>
</dbReference>
<keyword evidence="2" id="KW-0804">Transcription</keyword>
<dbReference type="InterPro" id="IPR013196">
    <property type="entry name" value="HTH_11"/>
</dbReference>
<comment type="caution">
    <text evidence="4">The sequence shown here is derived from an EMBL/GenBank/DDBJ whole genome shotgun (WGS) entry which is preliminary data.</text>
</comment>
<name>A0A4Y4D1F1_ZOORA</name>
<dbReference type="InterPro" id="IPR057727">
    <property type="entry name" value="WCX_dom"/>
</dbReference>
<dbReference type="Pfam" id="PF08279">
    <property type="entry name" value="HTH_11"/>
    <property type="match status" value="1"/>
</dbReference>
<evidence type="ECO:0000313" key="4">
    <source>
        <dbReference type="EMBL" id="GEC97413.1"/>
    </source>
</evidence>